<dbReference type="Proteomes" id="UP001063782">
    <property type="component" value="Chromosome"/>
</dbReference>
<gene>
    <name evidence="2" type="ORF">LU297_09730</name>
</gene>
<dbReference type="RefSeq" id="WP_263076320.1">
    <property type="nucleotide sequence ID" value="NZ_CP089977.1"/>
</dbReference>
<protein>
    <recommendedName>
        <fullName evidence="4">Holin</fullName>
    </recommendedName>
</protein>
<feature type="transmembrane region" description="Helical" evidence="1">
    <location>
        <begin position="21"/>
        <end position="39"/>
    </location>
</feature>
<name>A0ABY6F3Z9_9GAMM</name>
<keyword evidence="1" id="KW-1133">Transmembrane helix</keyword>
<accession>A0ABY6F3Z9</accession>
<evidence type="ECO:0000256" key="1">
    <source>
        <dbReference type="SAM" id="Phobius"/>
    </source>
</evidence>
<proteinExistence type="predicted"/>
<organism evidence="2 3">
    <name type="scientific">Moraxella nasicaprae</name>
    <dbReference type="NCBI Taxonomy" id="2904122"/>
    <lineage>
        <taxon>Bacteria</taxon>
        <taxon>Pseudomonadati</taxon>
        <taxon>Pseudomonadota</taxon>
        <taxon>Gammaproteobacteria</taxon>
        <taxon>Moraxellales</taxon>
        <taxon>Moraxellaceae</taxon>
        <taxon>Moraxella</taxon>
    </lineage>
</organism>
<evidence type="ECO:0000313" key="2">
    <source>
        <dbReference type="EMBL" id="UXZ04824.1"/>
    </source>
</evidence>
<keyword evidence="3" id="KW-1185">Reference proteome</keyword>
<evidence type="ECO:0008006" key="4">
    <source>
        <dbReference type="Google" id="ProtNLM"/>
    </source>
</evidence>
<keyword evidence="1" id="KW-0812">Transmembrane</keyword>
<sequence length="75" mass="8578">MNKLLDLITNPQTNRLSHTRLWANVASLVATVQFIRLNTSDWELWLVYLASVGGYAVARRFLAARDGTKNQQEEM</sequence>
<evidence type="ECO:0000313" key="3">
    <source>
        <dbReference type="Proteomes" id="UP001063782"/>
    </source>
</evidence>
<feature type="transmembrane region" description="Helical" evidence="1">
    <location>
        <begin position="45"/>
        <end position="62"/>
    </location>
</feature>
<dbReference type="EMBL" id="CP089977">
    <property type="protein sequence ID" value="UXZ04824.1"/>
    <property type="molecule type" value="Genomic_DNA"/>
</dbReference>
<reference evidence="2" key="1">
    <citation type="submission" date="2021-12" db="EMBL/GenBank/DDBJ databases">
        <title>taxonomy of Moraxella sp. ZY201224.</title>
        <authorList>
            <person name="Li F."/>
        </authorList>
    </citation>
    <scope>NUCLEOTIDE SEQUENCE</scope>
    <source>
        <strain evidence="2">ZY201224</strain>
    </source>
</reference>
<keyword evidence="1" id="KW-0472">Membrane</keyword>